<feature type="transmembrane region" description="Helical" evidence="1">
    <location>
        <begin position="407"/>
        <end position="428"/>
    </location>
</feature>
<accession>A0A1G1VTC8</accession>
<comment type="caution">
    <text evidence="2">The sequence shown here is derived from an EMBL/GenBank/DDBJ whole genome shotgun (WGS) entry which is preliminary data.</text>
</comment>
<dbReference type="AlphaFoldDB" id="A0A1G1VTC8"/>
<sequence length="541" mass="59182">MKQVSALLRLDFLRIRNWFSTYTGTKGVVVLGFTLVVALVTGIEFVFSRTFFAFLAPQEEFGRAVANYSVNAALLILFVFSIASTISASASALFRPDFLRFLLTAPVSIGKLYISRTLGTLVGSSGFLILIMMPVTLAYQTSFAVGPDAIPRSILAYLCLSFSSVTIGNLVTVSMVRRFGTLSRKGIAAIFFVVGSGALLLMRFLFPPSFFRLYFATDWPAFQKQLGQLPLASTLLPTNWLATTITEGISEMTLFAVATTIGIVLLGQWWGKKWYLASYRSIHEGRVLAGKSIAPTIGPSRFPLLKPTATSALFVNEVLMVSRRPSEVTYVAFLSGLSIVLLFMMRSVPKLTEVAPELLPTVYALSLVGLSYLSMTLSARLVYPLIAREKRAAWLVFSIPVKREALLFVKMWFAAVLCLPSIIIGLVAGSLMELPFFTTLIFTVFLLIMSLGVALTQLFLGTIAPNFLESENLEANSTSGSGLAAITLSLVFIALSGWTFYQAVLGSLSFTIAMALLVAVTIILALPLFVLGRRKLYRYDL</sequence>
<feature type="transmembrane region" description="Helical" evidence="1">
    <location>
        <begin position="507"/>
        <end position="531"/>
    </location>
</feature>
<feature type="transmembrane region" description="Helical" evidence="1">
    <location>
        <begin position="481"/>
        <end position="501"/>
    </location>
</feature>
<keyword evidence="1" id="KW-1133">Transmembrane helix</keyword>
<evidence type="ECO:0000313" key="3">
    <source>
        <dbReference type="Proteomes" id="UP000179233"/>
    </source>
</evidence>
<feature type="transmembrane region" description="Helical" evidence="1">
    <location>
        <begin position="365"/>
        <end position="386"/>
    </location>
</feature>
<feature type="transmembrane region" description="Helical" evidence="1">
    <location>
        <begin position="121"/>
        <end position="142"/>
    </location>
</feature>
<feature type="transmembrane region" description="Helical" evidence="1">
    <location>
        <begin position="154"/>
        <end position="175"/>
    </location>
</feature>
<feature type="transmembrane region" description="Helical" evidence="1">
    <location>
        <begin position="68"/>
        <end position="92"/>
    </location>
</feature>
<dbReference type="Proteomes" id="UP000179233">
    <property type="component" value="Unassembled WGS sequence"/>
</dbReference>
<dbReference type="Pfam" id="PF16949">
    <property type="entry name" value="ABC_tran_2"/>
    <property type="match status" value="1"/>
</dbReference>
<feature type="transmembrane region" description="Helical" evidence="1">
    <location>
        <begin position="434"/>
        <end position="460"/>
    </location>
</feature>
<evidence type="ECO:0000256" key="1">
    <source>
        <dbReference type="SAM" id="Phobius"/>
    </source>
</evidence>
<name>A0A1G1VTC8_9BACT</name>
<feature type="transmembrane region" description="Helical" evidence="1">
    <location>
        <begin position="187"/>
        <end position="206"/>
    </location>
</feature>
<feature type="transmembrane region" description="Helical" evidence="1">
    <location>
        <begin position="328"/>
        <end position="345"/>
    </location>
</feature>
<keyword evidence="1" id="KW-0472">Membrane</keyword>
<dbReference type="EMBL" id="MHCJ01000003">
    <property type="protein sequence ID" value="OGY18649.1"/>
    <property type="molecule type" value="Genomic_DNA"/>
</dbReference>
<organism evidence="2 3">
    <name type="scientific">Candidatus Chisholmbacteria bacterium RIFCSPHIGHO2_01_FULL_52_32</name>
    <dbReference type="NCBI Taxonomy" id="1797591"/>
    <lineage>
        <taxon>Bacteria</taxon>
        <taxon>Candidatus Chisholmiibacteriota</taxon>
    </lineage>
</organism>
<keyword evidence="1" id="KW-0812">Transmembrane</keyword>
<evidence type="ECO:0000313" key="2">
    <source>
        <dbReference type="EMBL" id="OGY18649.1"/>
    </source>
</evidence>
<protein>
    <submittedName>
        <fullName evidence="2">Uncharacterized protein</fullName>
    </submittedName>
</protein>
<gene>
    <name evidence="2" type="ORF">A2786_04075</name>
</gene>
<reference evidence="2 3" key="1">
    <citation type="journal article" date="2016" name="Nat. Commun.">
        <title>Thousands of microbial genomes shed light on interconnected biogeochemical processes in an aquifer system.</title>
        <authorList>
            <person name="Anantharaman K."/>
            <person name="Brown C.T."/>
            <person name="Hug L.A."/>
            <person name="Sharon I."/>
            <person name="Castelle C.J."/>
            <person name="Probst A.J."/>
            <person name="Thomas B.C."/>
            <person name="Singh A."/>
            <person name="Wilkins M.J."/>
            <person name="Karaoz U."/>
            <person name="Brodie E.L."/>
            <person name="Williams K.H."/>
            <person name="Hubbard S.S."/>
            <person name="Banfield J.F."/>
        </authorList>
    </citation>
    <scope>NUCLEOTIDE SEQUENCE [LARGE SCALE GENOMIC DNA]</scope>
</reference>
<feature type="transmembrane region" description="Helical" evidence="1">
    <location>
        <begin position="252"/>
        <end position="271"/>
    </location>
</feature>
<dbReference type="InterPro" id="IPR031599">
    <property type="entry name" value="ABC_tran_2"/>
</dbReference>
<feature type="transmembrane region" description="Helical" evidence="1">
    <location>
        <begin position="28"/>
        <end position="47"/>
    </location>
</feature>
<proteinExistence type="predicted"/>